<accession>A0ABP0H268</accession>
<proteinExistence type="predicted"/>
<organism evidence="1 2">
    <name type="scientific">Clavelina lepadiformis</name>
    <name type="common">Light-bulb sea squirt</name>
    <name type="synonym">Ascidia lepadiformis</name>
    <dbReference type="NCBI Taxonomy" id="159417"/>
    <lineage>
        <taxon>Eukaryota</taxon>
        <taxon>Metazoa</taxon>
        <taxon>Chordata</taxon>
        <taxon>Tunicata</taxon>
        <taxon>Ascidiacea</taxon>
        <taxon>Aplousobranchia</taxon>
        <taxon>Clavelinidae</taxon>
        <taxon>Clavelina</taxon>
    </lineage>
</organism>
<protein>
    <submittedName>
        <fullName evidence="1">Uncharacterized protein</fullName>
    </submittedName>
</protein>
<name>A0ABP0H268_CLALP</name>
<comment type="caution">
    <text evidence="1">The sequence shown here is derived from an EMBL/GenBank/DDBJ whole genome shotgun (WGS) entry which is preliminary data.</text>
</comment>
<sequence>MDGTIAWVLRTNAPALTYIAQLNISHRLVPQRTGRQDIDIAPNDTRECPAYVCALLPQSSCQYCQISPQPEGPENNCIPPYPTMHAPPLKRLVVEGQPLMHQRLKSRRHFLRRTATLQGSNFDLLCVWSNIWEETAKLTKLTVPRNTKALPRKVRVRLHCLRVGVDRFNSNMFAWGLLDPFLSANLDRIRKRHNIYFTNIQSTHLELQMWT</sequence>
<evidence type="ECO:0000313" key="1">
    <source>
        <dbReference type="EMBL" id="CAK8697618.1"/>
    </source>
</evidence>
<reference evidence="1 2" key="1">
    <citation type="submission" date="2024-02" db="EMBL/GenBank/DDBJ databases">
        <authorList>
            <person name="Daric V."/>
            <person name="Darras S."/>
        </authorList>
    </citation>
    <scope>NUCLEOTIDE SEQUENCE [LARGE SCALE GENOMIC DNA]</scope>
</reference>
<evidence type="ECO:0000313" key="2">
    <source>
        <dbReference type="Proteomes" id="UP001642483"/>
    </source>
</evidence>
<dbReference type="EMBL" id="CAWYQH010000163">
    <property type="protein sequence ID" value="CAK8697618.1"/>
    <property type="molecule type" value="Genomic_DNA"/>
</dbReference>
<dbReference type="Proteomes" id="UP001642483">
    <property type="component" value="Unassembled WGS sequence"/>
</dbReference>
<keyword evidence="2" id="KW-1185">Reference proteome</keyword>
<gene>
    <name evidence="1" type="ORF">CVLEPA_LOCUS31125</name>
</gene>